<dbReference type="InterPro" id="IPR011115">
    <property type="entry name" value="SecA_DEAD"/>
</dbReference>
<evidence type="ECO:0000256" key="3">
    <source>
        <dbReference type="ARBA" id="ARBA00007650"/>
    </source>
</evidence>
<name>A0A2M6W3I8_9BACT</name>
<evidence type="ECO:0000313" key="22">
    <source>
        <dbReference type="Proteomes" id="UP000231183"/>
    </source>
</evidence>
<proteinExistence type="inferred from homology"/>
<evidence type="ECO:0000256" key="16">
    <source>
        <dbReference type="RuleBase" id="RU003874"/>
    </source>
</evidence>
<sequence>MSILHKLLGDPNKKIITQVLPIVGQINSFEPELQKLDMPALRAKTGQFKERLVKGETLDDILPEAFAVVRETSRRLTGMRHYDVQMIGGIVLHRGQIAEMGTGEGKTLVATLPVYLNALSEKGVHLVTVNDYLAKRDAVWMGQIYNALGLSVGIIQNQLLTYRYCADKNRLTPDEDGEMRRDDLSEGSATDKERDQKGMFKVEDEYLEICSRSEAYKCDIVYGTNNEFGFDYLRDNMAQNFSDKCQRGFNFGIVDEVDSILIDEARTPLIISAPAQDANEMYYKFAQLVKRLKENEDYKVDEKMRSASLTEIGISKMEKFLNIDNIYAEGGTQIVHHVEQALRAMALFNLNRDYIVDNGEVIIVDEFTGRKMPGRRYSEGLHQAIEAKENVKIQQESQTMATITFQNYFRMYDKLSGMTGTAVTEAEEFGKIYNLEVVVIPPNRPSQRHDMPDRIYKTEKAKYQAIALACKEMQKKGQPVLIGTVSVEKNELLSAYLEQEGVAHEILNAKNHEREGEIVAQAGRSGTVTLATNMAGRGVDIILGGNPPDKELQTKVKEMGGLCVIGTERHESRRIDNQLRGRAGRQGDPGLTQFYLSTQDDLMRIFAGDRIRSVMNTLKVPDDMPIEQKSISRIIESAQKKVEGIHFDSRKHLLEYDDVLNRHREVIYAKRDDVLQTFDKQKNGEEILVKEKLRFKILDMVEQELEQIVSFHTNTEERKDWNLLEMIKAIEGIFPLKQAQKDEILRLGGIENNARLQEVQTRTAMIEFLVKASQEQYEDLLVKQVPDEQMLLEIEKQVLLRSIDNLWIDHLVAVDYLRTGIGLRGYGQRDPLVEYKKETYHMFNSLLQAIQHDVANLIYKVNIGIKLAPSVMTKGNLNLQGVSQTSNGSSNMSVSSNKPKNADGSKVGRNDTCPCGSGKKYKRCCGH</sequence>
<evidence type="ECO:0000313" key="21">
    <source>
        <dbReference type="EMBL" id="PIT87352.1"/>
    </source>
</evidence>
<keyword evidence="9" id="KW-0862">Zinc</keyword>
<keyword evidence="11 15" id="KW-0653">Protein transport</keyword>
<dbReference type="NCBIfam" id="TIGR00963">
    <property type="entry name" value="secA"/>
    <property type="match status" value="1"/>
</dbReference>
<dbReference type="GO" id="GO:0031522">
    <property type="term" value="C:cell envelope Sec protein transport complex"/>
    <property type="evidence" value="ECO:0007669"/>
    <property type="project" value="TreeGrafter"/>
</dbReference>
<dbReference type="PANTHER" id="PTHR30612:SF0">
    <property type="entry name" value="CHLOROPLAST PROTEIN-TRANSPORTING ATPASE"/>
    <property type="match status" value="1"/>
</dbReference>
<dbReference type="InterPro" id="IPR036266">
    <property type="entry name" value="SecA_Wing/Scaffold_sf"/>
</dbReference>
<comment type="subunit">
    <text evidence="15">Monomer and homodimer. Part of the essential Sec protein translocation apparatus which comprises SecA, SecYEG and auxiliary proteins SecDF. Other proteins may also be involved.</text>
</comment>
<dbReference type="InterPro" id="IPR004027">
    <property type="entry name" value="SEC_C_motif"/>
</dbReference>
<keyword evidence="4 15" id="KW-0813">Transport</keyword>
<evidence type="ECO:0000256" key="11">
    <source>
        <dbReference type="ARBA" id="ARBA00022927"/>
    </source>
</evidence>
<dbReference type="GO" id="GO:0005886">
    <property type="term" value="C:plasma membrane"/>
    <property type="evidence" value="ECO:0007669"/>
    <property type="project" value="UniProtKB-SubCell"/>
</dbReference>
<dbReference type="SUPFAM" id="SSF52540">
    <property type="entry name" value="P-loop containing nucleoside triphosphate hydrolases"/>
    <property type="match status" value="2"/>
</dbReference>
<dbReference type="GO" id="GO:0005524">
    <property type="term" value="F:ATP binding"/>
    <property type="evidence" value="ECO:0007669"/>
    <property type="project" value="UniProtKB-UniRule"/>
</dbReference>
<dbReference type="Gene3D" id="1.10.3060.10">
    <property type="entry name" value="Helical scaffold and wing domains of SecA"/>
    <property type="match status" value="1"/>
</dbReference>
<keyword evidence="14 15" id="KW-0472">Membrane</keyword>
<dbReference type="GO" id="GO:0017038">
    <property type="term" value="P:protein import"/>
    <property type="evidence" value="ECO:0007669"/>
    <property type="project" value="InterPro"/>
</dbReference>
<feature type="compositionally biased region" description="Basic and acidic residues" evidence="17">
    <location>
        <begin position="900"/>
        <end position="909"/>
    </location>
</feature>
<accession>A0A2M6W3I8</accession>
<feature type="domain" description="Helicase C-terminal" evidence="19">
    <location>
        <begin position="450"/>
        <end position="632"/>
    </location>
</feature>
<keyword evidence="7" id="KW-0479">Metal-binding</keyword>
<dbReference type="FunFam" id="3.40.50.300:FF:000429">
    <property type="entry name" value="Preprotein translocase subunit SecA"/>
    <property type="match status" value="1"/>
</dbReference>
<feature type="binding site" evidence="15">
    <location>
        <position position="540"/>
    </location>
    <ligand>
        <name>ATP</name>
        <dbReference type="ChEBI" id="CHEBI:30616"/>
    </ligand>
</feature>
<dbReference type="PANTHER" id="PTHR30612">
    <property type="entry name" value="SECA INNER MEMBRANE COMPONENT OF SEC PROTEIN SECRETION SYSTEM"/>
    <property type="match status" value="1"/>
</dbReference>
<dbReference type="InterPro" id="IPR001650">
    <property type="entry name" value="Helicase_C-like"/>
</dbReference>
<dbReference type="InterPro" id="IPR000185">
    <property type="entry name" value="SecA"/>
</dbReference>
<evidence type="ECO:0000256" key="17">
    <source>
        <dbReference type="SAM" id="MobiDB-lite"/>
    </source>
</evidence>
<dbReference type="InterPro" id="IPR036670">
    <property type="entry name" value="SecA_X-link_sf"/>
</dbReference>
<evidence type="ECO:0000259" key="20">
    <source>
        <dbReference type="PROSITE" id="PS51196"/>
    </source>
</evidence>
<dbReference type="SMART" id="SM00958">
    <property type="entry name" value="SecA_PP_bind"/>
    <property type="match status" value="1"/>
</dbReference>
<dbReference type="EC" id="7.4.2.8" evidence="15"/>
<dbReference type="PROSITE" id="PS51192">
    <property type="entry name" value="HELICASE_ATP_BIND_1"/>
    <property type="match status" value="1"/>
</dbReference>
<dbReference type="PROSITE" id="PS51196">
    <property type="entry name" value="SECA_MOTOR_DEAD"/>
    <property type="match status" value="1"/>
</dbReference>
<dbReference type="EMBL" id="PFBX01000035">
    <property type="protein sequence ID" value="PIT87352.1"/>
    <property type="molecule type" value="Genomic_DNA"/>
</dbReference>
<dbReference type="GO" id="GO:0046872">
    <property type="term" value="F:metal ion binding"/>
    <property type="evidence" value="ECO:0007669"/>
    <property type="project" value="UniProtKB-KW"/>
</dbReference>
<dbReference type="InterPro" id="IPR044722">
    <property type="entry name" value="SecA_SF2_C"/>
</dbReference>
<dbReference type="Pfam" id="PF21090">
    <property type="entry name" value="P-loop_SecA"/>
    <property type="match status" value="2"/>
</dbReference>
<dbReference type="CDD" id="cd17928">
    <property type="entry name" value="DEXDc_SecA"/>
    <property type="match status" value="1"/>
</dbReference>
<evidence type="ECO:0000256" key="2">
    <source>
        <dbReference type="ARBA" id="ARBA00004170"/>
    </source>
</evidence>
<dbReference type="SMART" id="SM00957">
    <property type="entry name" value="SecA_DEAD"/>
    <property type="match status" value="1"/>
</dbReference>
<feature type="binding site" evidence="15">
    <location>
        <position position="85"/>
    </location>
    <ligand>
        <name>ATP</name>
        <dbReference type="ChEBI" id="CHEBI:30616"/>
    </ligand>
</feature>
<dbReference type="Gene3D" id="3.40.50.300">
    <property type="entry name" value="P-loop containing nucleotide triphosphate hydrolases"/>
    <property type="match status" value="3"/>
</dbReference>
<keyword evidence="12 15" id="KW-1278">Translocase</keyword>
<dbReference type="GO" id="GO:0065002">
    <property type="term" value="P:intracellular protein transmembrane transport"/>
    <property type="evidence" value="ECO:0007669"/>
    <property type="project" value="UniProtKB-UniRule"/>
</dbReference>
<dbReference type="PROSITE" id="PS51194">
    <property type="entry name" value="HELICASE_CTER"/>
    <property type="match status" value="1"/>
</dbReference>
<evidence type="ECO:0000256" key="14">
    <source>
        <dbReference type="ARBA" id="ARBA00023136"/>
    </source>
</evidence>
<comment type="function">
    <text evidence="15">Part of the Sec protein translocase complex. Interacts with the SecYEG preprotein conducting channel. Has a central role in coupling the hydrolysis of ATP to the transfer of proteins into and across the cell membrane, serving as an ATP-driven molecular motor driving the stepwise translocation of polypeptide chains across the membrane.</text>
</comment>
<dbReference type="NCBIfam" id="NF009538">
    <property type="entry name" value="PRK12904.1"/>
    <property type="match status" value="1"/>
</dbReference>
<dbReference type="SUPFAM" id="SSF81886">
    <property type="entry name" value="Helical scaffold and wing domains of SecA"/>
    <property type="match status" value="1"/>
</dbReference>
<feature type="domain" description="Helicase ATP-binding" evidence="18">
    <location>
        <begin position="87"/>
        <end position="293"/>
    </location>
</feature>
<evidence type="ECO:0000256" key="1">
    <source>
        <dbReference type="ARBA" id="ARBA00001947"/>
    </source>
</evidence>
<feature type="region of interest" description="Disordered" evidence="17">
    <location>
        <begin position="175"/>
        <end position="195"/>
    </location>
</feature>
<evidence type="ECO:0000256" key="4">
    <source>
        <dbReference type="ARBA" id="ARBA00022448"/>
    </source>
</evidence>
<keyword evidence="10 15" id="KW-0067">ATP-binding</keyword>
<keyword evidence="6 15" id="KW-0963">Cytoplasm</keyword>
<evidence type="ECO:0000256" key="8">
    <source>
        <dbReference type="ARBA" id="ARBA00022741"/>
    </source>
</evidence>
<dbReference type="SUPFAM" id="SSF81767">
    <property type="entry name" value="Pre-protein crosslinking domain of SecA"/>
    <property type="match status" value="1"/>
</dbReference>
<evidence type="ECO:0000256" key="7">
    <source>
        <dbReference type="ARBA" id="ARBA00022723"/>
    </source>
</evidence>
<dbReference type="InterPro" id="IPR011130">
    <property type="entry name" value="SecA_preprotein_X-link_dom"/>
</dbReference>
<dbReference type="InterPro" id="IPR014018">
    <property type="entry name" value="SecA_motor_DEAD"/>
</dbReference>
<feature type="domain" description="SecA family profile" evidence="20">
    <location>
        <begin position="1"/>
        <end position="627"/>
    </location>
</feature>
<keyword evidence="8 15" id="KW-0547">Nucleotide-binding</keyword>
<evidence type="ECO:0000259" key="18">
    <source>
        <dbReference type="PROSITE" id="PS51192"/>
    </source>
</evidence>
<evidence type="ECO:0000256" key="15">
    <source>
        <dbReference type="HAMAP-Rule" id="MF_01382"/>
    </source>
</evidence>
<evidence type="ECO:0000256" key="9">
    <source>
        <dbReference type="ARBA" id="ARBA00022833"/>
    </source>
</evidence>
<evidence type="ECO:0000256" key="13">
    <source>
        <dbReference type="ARBA" id="ARBA00023010"/>
    </source>
</evidence>
<comment type="caution">
    <text evidence="21">The sequence shown here is derived from an EMBL/GenBank/DDBJ whole genome shotgun (WGS) entry which is preliminary data.</text>
</comment>
<dbReference type="GO" id="GO:0006605">
    <property type="term" value="P:protein targeting"/>
    <property type="evidence" value="ECO:0007669"/>
    <property type="project" value="UniProtKB-UniRule"/>
</dbReference>
<dbReference type="FunFam" id="3.90.1440.10:FF:000002">
    <property type="entry name" value="Protein translocase subunit SecA"/>
    <property type="match status" value="1"/>
</dbReference>
<dbReference type="InterPro" id="IPR027417">
    <property type="entry name" value="P-loop_NTPase"/>
</dbReference>
<dbReference type="Gene3D" id="3.90.1440.10">
    <property type="entry name" value="SecA, preprotein cross-linking domain"/>
    <property type="match status" value="1"/>
</dbReference>
<comment type="similarity">
    <text evidence="3 15 16">Belongs to the SecA family.</text>
</comment>
<dbReference type="GO" id="GO:0043952">
    <property type="term" value="P:protein transport by the Sec complex"/>
    <property type="evidence" value="ECO:0007669"/>
    <property type="project" value="TreeGrafter"/>
</dbReference>
<evidence type="ECO:0000259" key="19">
    <source>
        <dbReference type="PROSITE" id="PS51194"/>
    </source>
</evidence>
<evidence type="ECO:0000256" key="12">
    <source>
        <dbReference type="ARBA" id="ARBA00022967"/>
    </source>
</evidence>
<evidence type="ECO:0000256" key="5">
    <source>
        <dbReference type="ARBA" id="ARBA00022475"/>
    </source>
</evidence>
<comment type="catalytic activity">
    <reaction evidence="15">
        <text>ATP + H2O + cellular proteinSide 1 = ADP + phosphate + cellular proteinSide 2.</text>
        <dbReference type="EC" id="7.4.2.8"/>
    </reaction>
</comment>
<evidence type="ECO:0000256" key="6">
    <source>
        <dbReference type="ARBA" id="ARBA00022490"/>
    </source>
</evidence>
<dbReference type="GO" id="GO:0008564">
    <property type="term" value="F:protein-exporting ATPase activity"/>
    <property type="evidence" value="ECO:0007669"/>
    <property type="project" value="UniProtKB-EC"/>
</dbReference>
<dbReference type="Pfam" id="PF07516">
    <property type="entry name" value="SecA_SW"/>
    <property type="match status" value="1"/>
</dbReference>
<feature type="compositionally biased region" description="Low complexity" evidence="17">
    <location>
        <begin position="883"/>
        <end position="897"/>
    </location>
</feature>
<protein>
    <recommendedName>
        <fullName evidence="15 16">Protein translocase subunit SecA</fullName>
        <ecNumber evidence="15">7.4.2.8</ecNumber>
    </recommendedName>
</protein>
<keyword evidence="13 15" id="KW-0811">Translocation</keyword>
<dbReference type="AlphaFoldDB" id="A0A2M6W3I8"/>
<keyword evidence="5 15" id="KW-1003">Cell membrane</keyword>
<reference evidence="22" key="1">
    <citation type="submission" date="2017-09" db="EMBL/GenBank/DDBJ databases">
        <title>Depth-based differentiation of microbial function through sediment-hosted aquifers and enrichment of novel symbionts in the deep terrestrial subsurface.</title>
        <authorList>
            <person name="Probst A.J."/>
            <person name="Ladd B."/>
            <person name="Jarett J.K."/>
            <person name="Geller-Mcgrath D.E."/>
            <person name="Sieber C.M.K."/>
            <person name="Emerson J.B."/>
            <person name="Anantharaman K."/>
            <person name="Thomas B.C."/>
            <person name="Malmstrom R."/>
            <person name="Stieglmeier M."/>
            <person name="Klingl A."/>
            <person name="Woyke T."/>
            <person name="Ryan C.M."/>
            <person name="Banfield J.F."/>
        </authorList>
    </citation>
    <scope>NUCLEOTIDE SEQUENCE [LARGE SCALE GENOMIC DNA]</scope>
</reference>
<dbReference type="PRINTS" id="PR00906">
    <property type="entry name" value="SECA"/>
</dbReference>
<comment type="subcellular location">
    <subcellularLocation>
        <location evidence="15">Cell membrane</location>
        <topology evidence="15">Peripheral membrane protein</topology>
        <orientation evidence="15">Cytoplasmic side</orientation>
    </subcellularLocation>
    <subcellularLocation>
        <location evidence="15">Cytoplasm</location>
    </subcellularLocation>
    <subcellularLocation>
        <location evidence="2">Membrane</location>
        <topology evidence="2">Peripheral membrane protein</topology>
    </subcellularLocation>
    <text evidence="15">Distribution is 50-50.</text>
</comment>
<dbReference type="InterPro" id="IPR011116">
    <property type="entry name" value="SecA_Wing/Scaffold"/>
</dbReference>
<comment type="cofactor">
    <cofactor evidence="1">
        <name>Zn(2+)</name>
        <dbReference type="ChEBI" id="CHEBI:29105"/>
    </cofactor>
</comment>
<dbReference type="Pfam" id="PF02810">
    <property type="entry name" value="SEC-C"/>
    <property type="match status" value="1"/>
</dbReference>
<evidence type="ECO:0000256" key="10">
    <source>
        <dbReference type="ARBA" id="ARBA00022840"/>
    </source>
</evidence>
<dbReference type="HAMAP" id="MF_01382">
    <property type="entry name" value="SecA"/>
    <property type="match status" value="1"/>
</dbReference>
<feature type="binding site" evidence="15">
    <location>
        <begin position="103"/>
        <end position="107"/>
    </location>
    <ligand>
        <name>ATP</name>
        <dbReference type="ChEBI" id="CHEBI:30616"/>
    </ligand>
</feature>
<dbReference type="Gene3D" id="3.10.450.50">
    <property type="match status" value="1"/>
</dbReference>
<dbReference type="InterPro" id="IPR014001">
    <property type="entry name" value="Helicase_ATP-bd"/>
</dbReference>
<gene>
    <name evidence="15" type="primary">secA</name>
    <name evidence="21" type="ORF">COU31_03310</name>
</gene>
<dbReference type="Pfam" id="PF01043">
    <property type="entry name" value="SecA_PP_bind"/>
    <property type="match status" value="1"/>
</dbReference>
<dbReference type="Pfam" id="PF07517">
    <property type="entry name" value="SecA_DEAD"/>
    <property type="match status" value="1"/>
</dbReference>
<organism evidence="21 22">
    <name type="scientific">Candidatus Magasanikbacteria bacterium CG10_big_fil_rev_8_21_14_0_10_40_10</name>
    <dbReference type="NCBI Taxonomy" id="1974648"/>
    <lineage>
        <taxon>Bacteria</taxon>
        <taxon>Candidatus Magasanikiibacteriota</taxon>
    </lineage>
</organism>
<dbReference type="CDD" id="cd18803">
    <property type="entry name" value="SF2_C_secA"/>
    <property type="match status" value="1"/>
</dbReference>
<dbReference type="Proteomes" id="UP000231183">
    <property type="component" value="Unassembled WGS sequence"/>
</dbReference>
<dbReference type="GO" id="GO:0005829">
    <property type="term" value="C:cytosol"/>
    <property type="evidence" value="ECO:0007669"/>
    <property type="project" value="TreeGrafter"/>
</dbReference>
<feature type="region of interest" description="Disordered" evidence="17">
    <location>
        <begin position="882"/>
        <end position="909"/>
    </location>
</feature>